<proteinExistence type="predicted"/>
<dbReference type="InterPro" id="IPR007420">
    <property type="entry name" value="DUF465"/>
</dbReference>
<dbReference type="Proteomes" id="UP000244898">
    <property type="component" value="Unassembled WGS sequence"/>
</dbReference>
<protein>
    <recommendedName>
        <fullName evidence="4">DUF465 domain-containing protein</fullName>
    </recommendedName>
</protein>
<sequence length="79" mass="9157">MKTSPKVSKFSLGINVARLRKSHRDLKSQIARELRRPAPCTLALQQLKRRRLQIKDEIARCLDRLRRLEASSTLPPHMA</sequence>
<keyword evidence="3" id="KW-1185">Reference proteome</keyword>
<evidence type="ECO:0000256" key="1">
    <source>
        <dbReference type="SAM" id="Coils"/>
    </source>
</evidence>
<reference evidence="3" key="1">
    <citation type="submission" date="2018-03" db="EMBL/GenBank/DDBJ databases">
        <authorList>
            <person name="Rodrigo-Torres L."/>
            <person name="Arahal R. D."/>
            <person name="Lucena T."/>
        </authorList>
    </citation>
    <scope>NUCLEOTIDE SEQUENCE [LARGE SCALE GENOMIC DNA]</scope>
    <source>
        <strain evidence="3">CECT 7615</strain>
    </source>
</reference>
<evidence type="ECO:0008006" key="4">
    <source>
        <dbReference type="Google" id="ProtNLM"/>
    </source>
</evidence>
<dbReference type="InterPro" id="IPR038444">
    <property type="entry name" value="DUF465_sf"/>
</dbReference>
<dbReference type="AlphaFoldDB" id="A0A2R8C524"/>
<dbReference type="Gene3D" id="6.10.280.50">
    <property type="match status" value="1"/>
</dbReference>
<dbReference type="EMBL" id="ONZG01000002">
    <property type="protein sequence ID" value="SPJ27528.1"/>
    <property type="molecule type" value="Genomic_DNA"/>
</dbReference>
<evidence type="ECO:0000313" key="3">
    <source>
        <dbReference type="Proteomes" id="UP000244898"/>
    </source>
</evidence>
<organism evidence="2 3">
    <name type="scientific">Falsiruegeria mediterranea M17</name>
    <dbReference type="NCBI Taxonomy" id="1200281"/>
    <lineage>
        <taxon>Bacteria</taxon>
        <taxon>Pseudomonadati</taxon>
        <taxon>Pseudomonadota</taxon>
        <taxon>Alphaproteobacteria</taxon>
        <taxon>Rhodobacterales</taxon>
        <taxon>Roseobacteraceae</taxon>
        <taxon>Falsiruegeria</taxon>
    </lineage>
</organism>
<dbReference type="OrthoDB" id="7709596at2"/>
<gene>
    <name evidence="2" type="ORF">TRM7615_01018</name>
</gene>
<name>A0A2R8C524_9RHOB</name>
<dbReference type="RefSeq" id="WP_108785800.1">
    <property type="nucleotide sequence ID" value="NZ_ONZG01000002.1"/>
</dbReference>
<accession>A0A2R8C524</accession>
<evidence type="ECO:0000313" key="2">
    <source>
        <dbReference type="EMBL" id="SPJ27528.1"/>
    </source>
</evidence>
<feature type="coiled-coil region" evidence="1">
    <location>
        <begin position="16"/>
        <end position="64"/>
    </location>
</feature>
<keyword evidence="1" id="KW-0175">Coiled coil</keyword>
<dbReference type="Pfam" id="PF04325">
    <property type="entry name" value="DUF465"/>
    <property type="match status" value="1"/>
</dbReference>